<dbReference type="Pfam" id="PF01266">
    <property type="entry name" value="DAO"/>
    <property type="match status" value="1"/>
</dbReference>
<comment type="caution">
    <text evidence="6">The sequence shown here is derived from an EMBL/GenBank/DDBJ whole genome shotgun (WGS) entry which is preliminary data.</text>
</comment>
<evidence type="ECO:0000256" key="4">
    <source>
        <dbReference type="ARBA" id="ARBA00023002"/>
    </source>
</evidence>
<keyword evidence="4" id="KW-0560">Oxidoreductase</keyword>
<dbReference type="InterPro" id="IPR036188">
    <property type="entry name" value="FAD/NAD-bd_sf"/>
</dbReference>
<name>A0ABP9PMR1_9PSEU</name>
<dbReference type="Proteomes" id="UP001428817">
    <property type="component" value="Unassembled WGS sequence"/>
</dbReference>
<accession>A0ABP9PMR1</accession>
<dbReference type="PANTHER" id="PTHR10961:SF7">
    <property type="entry name" value="FAD DEPENDENT OXIDOREDUCTASE DOMAIN-CONTAINING PROTEIN"/>
    <property type="match status" value="1"/>
</dbReference>
<dbReference type="EMBL" id="BAABJP010000004">
    <property type="protein sequence ID" value="GAA5148624.1"/>
    <property type="molecule type" value="Genomic_DNA"/>
</dbReference>
<dbReference type="InterPro" id="IPR006076">
    <property type="entry name" value="FAD-dep_OxRdtase"/>
</dbReference>
<proteinExistence type="predicted"/>
<keyword evidence="7" id="KW-1185">Reference proteome</keyword>
<sequence>MAVVSRSDVEVVVVGEGAVAAAVAWHLAREGRGVLILPQPGTGPGESAAPVAVRPEDLASSAPVVASARWWRRVEAETGAALLSLTDGVDHGAPLRTAALARRLTEANVPHVWLRPDEAERRWAGMAFGGPVLHQPGTAGRLRPAQAARALRAAAVGWGAVVEPAVRVRSVAVDGDDRVRLRTSAGPIRARRLVVAAGAASVGLLPHLPVPSPRVISSRVAGFTPLGINPCIPLENNWPIFADHRRAAAVAGVPDPCGQVVVALEDAGEQPVARRRLLDYVAEWLPGLDATAPTELERARVETADGRPVLASFGPVAFGYGFSDRAIPAAPAIGRELADLALGARQPA</sequence>
<evidence type="ECO:0000313" key="6">
    <source>
        <dbReference type="EMBL" id="GAA5148624.1"/>
    </source>
</evidence>
<evidence type="ECO:0000259" key="5">
    <source>
        <dbReference type="Pfam" id="PF01266"/>
    </source>
</evidence>
<dbReference type="SUPFAM" id="SSF51905">
    <property type="entry name" value="FAD/NAD(P)-binding domain"/>
    <property type="match status" value="1"/>
</dbReference>
<dbReference type="Gene3D" id="3.30.9.10">
    <property type="entry name" value="D-Amino Acid Oxidase, subunit A, domain 2"/>
    <property type="match status" value="1"/>
</dbReference>
<evidence type="ECO:0000256" key="1">
    <source>
        <dbReference type="ARBA" id="ARBA00001974"/>
    </source>
</evidence>
<dbReference type="RefSeq" id="WP_185062697.1">
    <property type="nucleotide sequence ID" value="NZ_BAABJP010000004.1"/>
</dbReference>
<dbReference type="PANTHER" id="PTHR10961">
    <property type="entry name" value="PEROXISOMAL SARCOSINE OXIDASE"/>
    <property type="match status" value="1"/>
</dbReference>
<dbReference type="Gene3D" id="3.50.50.60">
    <property type="entry name" value="FAD/NAD(P)-binding domain"/>
    <property type="match status" value="1"/>
</dbReference>
<evidence type="ECO:0000256" key="2">
    <source>
        <dbReference type="ARBA" id="ARBA00022630"/>
    </source>
</evidence>
<feature type="domain" description="FAD dependent oxidoreductase" evidence="5">
    <location>
        <begin position="11"/>
        <end position="340"/>
    </location>
</feature>
<organism evidence="6 7">
    <name type="scientific">Pseudonocardia eucalypti</name>
    <dbReference type="NCBI Taxonomy" id="648755"/>
    <lineage>
        <taxon>Bacteria</taxon>
        <taxon>Bacillati</taxon>
        <taxon>Actinomycetota</taxon>
        <taxon>Actinomycetes</taxon>
        <taxon>Pseudonocardiales</taxon>
        <taxon>Pseudonocardiaceae</taxon>
        <taxon>Pseudonocardia</taxon>
    </lineage>
</organism>
<protein>
    <recommendedName>
        <fullName evidence="5">FAD dependent oxidoreductase domain-containing protein</fullName>
    </recommendedName>
</protein>
<keyword evidence="3" id="KW-0274">FAD</keyword>
<gene>
    <name evidence="6" type="ORF">GCM10023321_11170</name>
</gene>
<evidence type="ECO:0000256" key="3">
    <source>
        <dbReference type="ARBA" id="ARBA00022827"/>
    </source>
</evidence>
<dbReference type="InterPro" id="IPR045170">
    <property type="entry name" value="MTOX"/>
</dbReference>
<evidence type="ECO:0000313" key="7">
    <source>
        <dbReference type="Proteomes" id="UP001428817"/>
    </source>
</evidence>
<comment type="cofactor">
    <cofactor evidence="1">
        <name>FAD</name>
        <dbReference type="ChEBI" id="CHEBI:57692"/>
    </cofactor>
</comment>
<reference evidence="7" key="1">
    <citation type="journal article" date="2019" name="Int. J. Syst. Evol. Microbiol.">
        <title>The Global Catalogue of Microorganisms (GCM) 10K type strain sequencing project: providing services to taxonomists for standard genome sequencing and annotation.</title>
        <authorList>
            <consortium name="The Broad Institute Genomics Platform"/>
            <consortium name="The Broad Institute Genome Sequencing Center for Infectious Disease"/>
            <person name="Wu L."/>
            <person name="Ma J."/>
        </authorList>
    </citation>
    <scope>NUCLEOTIDE SEQUENCE [LARGE SCALE GENOMIC DNA]</scope>
    <source>
        <strain evidence="7">JCM 18303</strain>
    </source>
</reference>
<keyword evidence="2" id="KW-0285">Flavoprotein</keyword>